<organism evidence="1 2">
    <name type="scientific">Rotaria magnacalcarata</name>
    <dbReference type="NCBI Taxonomy" id="392030"/>
    <lineage>
        <taxon>Eukaryota</taxon>
        <taxon>Metazoa</taxon>
        <taxon>Spiralia</taxon>
        <taxon>Gnathifera</taxon>
        <taxon>Rotifera</taxon>
        <taxon>Eurotatoria</taxon>
        <taxon>Bdelloidea</taxon>
        <taxon>Philodinida</taxon>
        <taxon>Philodinidae</taxon>
        <taxon>Rotaria</taxon>
    </lineage>
</organism>
<proteinExistence type="predicted"/>
<accession>A0A820F8Z2</accession>
<gene>
    <name evidence="1" type="ORF">UXM345_LOCUS31114</name>
</gene>
<sequence>MQQLYHLSVAKKQMLDVEIDHNKRRIEFIKHAFEMALIELLEECRDMVQKVKGFNLIAYIDVVLEALNKNIKDIQDVERRSELKGKGMDVGGAWNLSHEAHITFTPWG</sequence>
<dbReference type="Proteomes" id="UP000663842">
    <property type="component" value="Unassembled WGS sequence"/>
</dbReference>
<dbReference type="AlphaFoldDB" id="A0A820F8Z2"/>
<protein>
    <submittedName>
        <fullName evidence="1">Uncharacterized protein</fullName>
    </submittedName>
</protein>
<dbReference type="EMBL" id="CAJOBF010008559">
    <property type="protein sequence ID" value="CAF4258003.1"/>
    <property type="molecule type" value="Genomic_DNA"/>
</dbReference>
<name>A0A820F8Z2_9BILA</name>
<evidence type="ECO:0000313" key="1">
    <source>
        <dbReference type="EMBL" id="CAF4258003.1"/>
    </source>
</evidence>
<reference evidence="1" key="1">
    <citation type="submission" date="2021-02" db="EMBL/GenBank/DDBJ databases">
        <authorList>
            <person name="Nowell W R."/>
        </authorList>
    </citation>
    <scope>NUCLEOTIDE SEQUENCE</scope>
</reference>
<comment type="caution">
    <text evidence="1">The sequence shown here is derived from an EMBL/GenBank/DDBJ whole genome shotgun (WGS) entry which is preliminary data.</text>
</comment>
<evidence type="ECO:0000313" key="2">
    <source>
        <dbReference type="Proteomes" id="UP000663842"/>
    </source>
</evidence>